<reference evidence="2 3" key="1">
    <citation type="submission" date="2014-02" db="EMBL/GenBank/DDBJ databases">
        <title>The genome sequence of Colletotrichum fioriniae PJ7.</title>
        <authorList>
            <person name="Baroncelli R."/>
            <person name="Thon M.R."/>
        </authorList>
    </citation>
    <scope>NUCLEOTIDE SEQUENCE [LARGE SCALE GENOMIC DNA]</scope>
    <source>
        <strain evidence="2 3">PJ7</strain>
    </source>
</reference>
<dbReference type="Proteomes" id="UP000020467">
    <property type="component" value="Unassembled WGS sequence"/>
</dbReference>
<accession>A0A010RTC5</accession>
<feature type="transmembrane region" description="Helical" evidence="1">
    <location>
        <begin position="12"/>
        <end position="34"/>
    </location>
</feature>
<dbReference type="AlphaFoldDB" id="A0A010RTC5"/>
<name>A0A010RTC5_9PEZI</name>
<dbReference type="HOGENOM" id="CLU_025462_3_0_1"/>
<dbReference type="InterPro" id="IPR021848">
    <property type="entry name" value="HODM_asu-like"/>
</dbReference>
<keyword evidence="3" id="KW-1185">Reference proteome</keyword>
<keyword evidence="1" id="KW-0812">Transmembrane</keyword>
<organism evidence="2 3">
    <name type="scientific">Colletotrichum fioriniae PJ7</name>
    <dbReference type="NCBI Taxonomy" id="1445577"/>
    <lineage>
        <taxon>Eukaryota</taxon>
        <taxon>Fungi</taxon>
        <taxon>Dikarya</taxon>
        <taxon>Ascomycota</taxon>
        <taxon>Pezizomycotina</taxon>
        <taxon>Sordariomycetes</taxon>
        <taxon>Hypocreomycetidae</taxon>
        <taxon>Glomerellales</taxon>
        <taxon>Glomerellaceae</taxon>
        <taxon>Colletotrichum</taxon>
        <taxon>Colletotrichum acutatum species complex</taxon>
    </lineage>
</organism>
<evidence type="ECO:0008006" key="4">
    <source>
        <dbReference type="Google" id="ProtNLM"/>
    </source>
</evidence>
<dbReference type="OrthoDB" id="5043642at2759"/>
<evidence type="ECO:0000313" key="3">
    <source>
        <dbReference type="Proteomes" id="UP000020467"/>
    </source>
</evidence>
<proteinExistence type="predicted"/>
<keyword evidence="1" id="KW-1133">Transmembrane helix</keyword>
<dbReference type="EMBL" id="JARH01000372">
    <property type="protein sequence ID" value="EXF81309.1"/>
    <property type="molecule type" value="Genomic_DNA"/>
</dbReference>
<dbReference type="STRING" id="1445577.A0A010RTC5"/>
<protein>
    <recommendedName>
        <fullName evidence="4">Alpha-1,2-mannosyltransferase</fullName>
    </recommendedName>
</protein>
<gene>
    <name evidence="2" type="ORF">CFIO01_00971</name>
</gene>
<comment type="caution">
    <text evidence="2">The sequence shown here is derived from an EMBL/GenBank/DDBJ whole genome shotgun (WGS) entry which is preliminary data.</text>
</comment>
<sequence>MSFAIELGDHYAVATVLGIAAFTGALLYLISTLIDSRKVFSRFNRAPSFSQPAEKPSVTTAEKQSYVNAFPPSQRATIAELGPQFADVKEVDLAVTPKPLLRVDADYRSADPSLFNFSGFSIDDIQRLGDFPDYAVISGVPLPSPLANFDIDKAVPRPYRPFRWAYHQTMSLTKMDTDFWIELENTYRERVAERKDLYAKNGSDVLDSMPGSELACKELMEMVIQFICARYPNQFRLDGNILYNNILGTTTDLSATEPLIVLLDNVPEDFGIMLRDHETGKYVLRAGIICSSVGWKLSEKAGLGLPGIHKVVPDYKEKMEFSMDRFFTKMPTNKPIQRGSWGLEKGQPLYLPSEHPEFSHREHQNPSLQPEDVHLRVDWQTLRRLPLSGGVVFNFKALFTPLTEFKDEPYIPSLVLKVLNEGKESLLKYKGTWHVEHVVKPTLKEYEKYQIESGLIEKDWEPQTLAEAPFFKGWEKKWTIQ</sequence>
<keyword evidence="1" id="KW-0472">Membrane</keyword>
<dbReference type="eggNOG" id="ENOG502QW40">
    <property type="taxonomic scope" value="Eukaryota"/>
</dbReference>
<dbReference type="KEGG" id="cfj:CFIO01_00971"/>
<dbReference type="Pfam" id="PF11927">
    <property type="entry name" value="HODM_asu-like"/>
    <property type="match status" value="1"/>
</dbReference>
<evidence type="ECO:0000256" key="1">
    <source>
        <dbReference type="SAM" id="Phobius"/>
    </source>
</evidence>
<evidence type="ECO:0000313" key="2">
    <source>
        <dbReference type="EMBL" id="EXF81309.1"/>
    </source>
</evidence>